<dbReference type="Proteomes" id="UP000284006">
    <property type="component" value="Unassembled WGS sequence"/>
</dbReference>
<sequence length="72" mass="8948">MHVLNLTAFVLHLMASRRERLARRRWVVERPLGWLHRFRRLRIRCERRTDIDQPFLSLACLLICWRYVERSC</sequence>
<evidence type="ECO:0000313" key="3">
    <source>
        <dbReference type="Proteomes" id="UP000284006"/>
    </source>
</evidence>
<proteinExistence type="predicted"/>
<comment type="caution">
    <text evidence="2">The sequence shown here is derived from an EMBL/GenBank/DDBJ whole genome shotgun (WGS) entry which is preliminary data.</text>
</comment>
<name>A0A418Y4M9_9BURK</name>
<evidence type="ECO:0000313" key="2">
    <source>
        <dbReference type="EMBL" id="RJG20883.1"/>
    </source>
</evidence>
<dbReference type="GO" id="GO:0006313">
    <property type="term" value="P:DNA transposition"/>
    <property type="evidence" value="ECO:0007669"/>
    <property type="project" value="InterPro"/>
</dbReference>
<protein>
    <recommendedName>
        <fullName evidence="1">Transposase IS4-like domain-containing protein</fullName>
    </recommendedName>
</protein>
<evidence type="ECO:0000259" key="1">
    <source>
        <dbReference type="Pfam" id="PF01609"/>
    </source>
</evidence>
<keyword evidence="3" id="KW-1185">Reference proteome</keyword>
<dbReference type="GO" id="GO:0004803">
    <property type="term" value="F:transposase activity"/>
    <property type="evidence" value="ECO:0007669"/>
    <property type="project" value="InterPro"/>
</dbReference>
<dbReference type="AlphaFoldDB" id="A0A418Y4M9"/>
<dbReference type="Pfam" id="PF01609">
    <property type="entry name" value="DDE_Tnp_1"/>
    <property type="match status" value="1"/>
</dbReference>
<gene>
    <name evidence="2" type="ORF">D3872_07745</name>
</gene>
<dbReference type="EMBL" id="QYUP01000077">
    <property type="protein sequence ID" value="RJG20883.1"/>
    <property type="molecule type" value="Genomic_DNA"/>
</dbReference>
<organism evidence="2 3">
    <name type="scientific">Massilia cavernae</name>
    <dbReference type="NCBI Taxonomy" id="2320864"/>
    <lineage>
        <taxon>Bacteria</taxon>
        <taxon>Pseudomonadati</taxon>
        <taxon>Pseudomonadota</taxon>
        <taxon>Betaproteobacteria</taxon>
        <taxon>Burkholderiales</taxon>
        <taxon>Oxalobacteraceae</taxon>
        <taxon>Telluria group</taxon>
        <taxon>Massilia</taxon>
    </lineage>
</organism>
<feature type="domain" description="Transposase IS4-like" evidence="1">
    <location>
        <begin position="19"/>
        <end position="62"/>
    </location>
</feature>
<dbReference type="InterPro" id="IPR002559">
    <property type="entry name" value="Transposase_11"/>
</dbReference>
<accession>A0A418Y4M9</accession>
<dbReference type="GO" id="GO:0003677">
    <property type="term" value="F:DNA binding"/>
    <property type="evidence" value="ECO:0007669"/>
    <property type="project" value="InterPro"/>
</dbReference>
<reference evidence="2 3" key="1">
    <citation type="submission" date="2018-09" db="EMBL/GenBank/DDBJ databases">
        <authorList>
            <person name="Zhu H."/>
        </authorList>
    </citation>
    <scope>NUCLEOTIDE SEQUENCE [LARGE SCALE GENOMIC DNA]</scope>
    <source>
        <strain evidence="2 3">K1S02-61</strain>
    </source>
</reference>